<proteinExistence type="predicted"/>
<sequence>MAASEAEDASLDRRAAFGMRAQRLRRSQNLTLQQVSDACGLAVSTISKIENSHFSPTYDVMLKLAQGLGTDLVSLLEDADAPAPKPAYPGRLAVSRRADAAALDAGPYVYKPITTQLKNALIDATLVTVTARDPAAFAAPIRHAGEELVYVLSGAVELHTDLYAPIRLEAGDSAHYDAAMAHAYVSVSPEDAQILNIVSGGGPGKESRDADTR</sequence>
<dbReference type="InterPro" id="IPR011051">
    <property type="entry name" value="RmlC_Cupin_sf"/>
</dbReference>
<dbReference type="InterPro" id="IPR001387">
    <property type="entry name" value="Cro/C1-type_HTH"/>
</dbReference>
<dbReference type="InterPro" id="IPR013096">
    <property type="entry name" value="Cupin_2"/>
</dbReference>
<comment type="caution">
    <text evidence="3">The sequence shown here is derived from an EMBL/GenBank/DDBJ whole genome shotgun (WGS) entry which is preliminary data.</text>
</comment>
<feature type="domain" description="HTH cro/C1-type" evidence="2">
    <location>
        <begin position="22"/>
        <end position="75"/>
    </location>
</feature>
<evidence type="ECO:0000313" key="4">
    <source>
        <dbReference type="Proteomes" id="UP001597186"/>
    </source>
</evidence>
<keyword evidence="1" id="KW-0238">DNA-binding</keyword>
<evidence type="ECO:0000256" key="1">
    <source>
        <dbReference type="ARBA" id="ARBA00023125"/>
    </source>
</evidence>
<dbReference type="PROSITE" id="PS50943">
    <property type="entry name" value="HTH_CROC1"/>
    <property type="match status" value="1"/>
</dbReference>
<dbReference type="PANTHER" id="PTHR46797">
    <property type="entry name" value="HTH-TYPE TRANSCRIPTIONAL REGULATOR"/>
    <property type="match status" value="1"/>
</dbReference>
<keyword evidence="4" id="KW-1185">Reference proteome</keyword>
<protein>
    <submittedName>
        <fullName evidence="3">Helix-turn-helix domain-containing protein</fullName>
    </submittedName>
</protein>
<dbReference type="Gene3D" id="1.10.260.40">
    <property type="entry name" value="lambda repressor-like DNA-binding domains"/>
    <property type="match status" value="1"/>
</dbReference>
<dbReference type="Pfam" id="PF07883">
    <property type="entry name" value="Cupin_2"/>
    <property type="match status" value="1"/>
</dbReference>
<dbReference type="RefSeq" id="WP_379913234.1">
    <property type="nucleotide sequence ID" value="NZ_JBHUDD010000027.1"/>
</dbReference>
<dbReference type="InterPro" id="IPR050807">
    <property type="entry name" value="TransReg_Diox_bact_type"/>
</dbReference>
<name>A0ABW4EDJ2_9RHOB</name>
<reference evidence="4" key="1">
    <citation type="journal article" date="2019" name="Int. J. Syst. Evol. Microbiol.">
        <title>The Global Catalogue of Microorganisms (GCM) 10K type strain sequencing project: providing services to taxonomists for standard genome sequencing and annotation.</title>
        <authorList>
            <consortium name="The Broad Institute Genomics Platform"/>
            <consortium name="The Broad Institute Genome Sequencing Center for Infectious Disease"/>
            <person name="Wu L."/>
            <person name="Ma J."/>
        </authorList>
    </citation>
    <scope>NUCLEOTIDE SEQUENCE [LARGE SCALE GENOMIC DNA]</scope>
    <source>
        <strain evidence="4">CGMCC 1.12477</strain>
    </source>
</reference>
<dbReference type="PANTHER" id="PTHR46797:SF20">
    <property type="entry name" value="BLR4304 PROTEIN"/>
    <property type="match status" value="1"/>
</dbReference>
<gene>
    <name evidence="3" type="ORF">ACFTOW_03850</name>
</gene>
<dbReference type="InterPro" id="IPR014710">
    <property type="entry name" value="RmlC-like_jellyroll"/>
</dbReference>
<dbReference type="SUPFAM" id="SSF47413">
    <property type="entry name" value="lambda repressor-like DNA-binding domains"/>
    <property type="match status" value="1"/>
</dbReference>
<organism evidence="3 4">
    <name type="scientific">Lacimonas salitolerans</name>
    <dbReference type="NCBI Taxonomy" id="1323750"/>
    <lineage>
        <taxon>Bacteria</taxon>
        <taxon>Pseudomonadati</taxon>
        <taxon>Pseudomonadota</taxon>
        <taxon>Alphaproteobacteria</taxon>
        <taxon>Rhodobacterales</taxon>
        <taxon>Paracoccaceae</taxon>
        <taxon>Lacimonas</taxon>
    </lineage>
</organism>
<dbReference type="SUPFAM" id="SSF51182">
    <property type="entry name" value="RmlC-like cupins"/>
    <property type="match status" value="1"/>
</dbReference>
<dbReference type="CDD" id="cd02209">
    <property type="entry name" value="cupin_XRE_C"/>
    <property type="match status" value="1"/>
</dbReference>
<dbReference type="CDD" id="cd00093">
    <property type="entry name" value="HTH_XRE"/>
    <property type="match status" value="1"/>
</dbReference>
<evidence type="ECO:0000313" key="3">
    <source>
        <dbReference type="EMBL" id="MFD1508536.1"/>
    </source>
</evidence>
<evidence type="ECO:0000259" key="2">
    <source>
        <dbReference type="PROSITE" id="PS50943"/>
    </source>
</evidence>
<dbReference type="SMART" id="SM00530">
    <property type="entry name" value="HTH_XRE"/>
    <property type="match status" value="1"/>
</dbReference>
<dbReference type="Pfam" id="PF01381">
    <property type="entry name" value="HTH_3"/>
    <property type="match status" value="1"/>
</dbReference>
<dbReference type="InterPro" id="IPR010982">
    <property type="entry name" value="Lambda_DNA-bd_dom_sf"/>
</dbReference>
<dbReference type="EMBL" id="JBHUDD010000027">
    <property type="protein sequence ID" value="MFD1508536.1"/>
    <property type="molecule type" value="Genomic_DNA"/>
</dbReference>
<accession>A0ABW4EDJ2</accession>
<dbReference type="Proteomes" id="UP001597186">
    <property type="component" value="Unassembled WGS sequence"/>
</dbReference>
<dbReference type="Gene3D" id="2.60.120.10">
    <property type="entry name" value="Jelly Rolls"/>
    <property type="match status" value="1"/>
</dbReference>